<name>A0A6P1E1U4_9GAMM</name>
<reference evidence="1 2" key="2">
    <citation type="submission" date="2020-02" db="EMBL/GenBank/DDBJ databases">
        <title>Genome sequences of Thiorhodococcus mannitoliphagus and Thiorhodococcus minor, purple sulfur photosynthetic bacteria in the gammaproteobacterial family, Chromatiaceae.</title>
        <authorList>
            <person name="Aviles F.A."/>
            <person name="Meyer T.E."/>
            <person name="Kyndt J.A."/>
        </authorList>
    </citation>
    <scope>NUCLEOTIDE SEQUENCE [LARGE SCALE GENOMIC DNA]</scope>
    <source>
        <strain evidence="1 2">DSM 18266</strain>
    </source>
</reference>
<protein>
    <submittedName>
        <fullName evidence="1">Uncharacterized protein</fullName>
    </submittedName>
</protein>
<dbReference type="EMBL" id="JAAIJR010000166">
    <property type="protein sequence ID" value="NEX23183.1"/>
    <property type="molecule type" value="Genomic_DNA"/>
</dbReference>
<dbReference type="AlphaFoldDB" id="A0A6P1E1U4"/>
<reference evidence="2" key="1">
    <citation type="journal article" date="2020" name="Microbiol. Resour. Announc.">
        <title>Draft Genome Sequences of Thiorhodococcus mannitoliphagus and Thiorhodococcus minor, Purple Sulfur Photosynthetic Bacteria in the Gammaproteobacterial Family Chromatiaceae.</title>
        <authorList>
            <person name="Aviles F.A."/>
            <person name="Meyer T.E."/>
            <person name="Kyndt J.A."/>
        </authorList>
    </citation>
    <scope>NUCLEOTIDE SEQUENCE [LARGE SCALE GENOMIC DNA]</scope>
    <source>
        <strain evidence="2">DSM 18266</strain>
    </source>
</reference>
<accession>A0A6P1E1U4</accession>
<evidence type="ECO:0000313" key="2">
    <source>
        <dbReference type="Proteomes" id="UP000471640"/>
    </source>
</evidence>
<proteinExistence type="predicted"/>
<evidence type="ECO:0000313" key="1">
    <source>
        <dbReference type="EMBL" id="NEX23183.1"/>
    </source>
</evidence>
<organism evidence="1 2">
    <name type="scientific">Thiorhodococcus mannitoliphagus</name>
    <dbReference type="NCBI Taxonomy" id="329406"/>
    <lineage>
        <taxon>Bacteria</taxon>
        <taxon>Pseudomonadati</taxon>
        <taxon>Pseudomonadota</taxon>
        <taxon>Gammaproteobacteria</taxon>
        <taxon>Chromatiales</taxon>
        <taxon>Chromatiaceae</taxon>
        <taxon>Thiorhodococcus</taxon>
    </lineage>
</organism>
<comment type="caution">
    <text evidence="1">The sequence shown here is derived from an EMBL/GenBank/DDBJ whole genome shotgun (WGS) entry which is preliminary data.</text>
</comment>
<dbReference type="Proteomes" id="UP000471640">
    <property type="component" value="Unassembled WGS sequence"/>
</dbReference>
<sequence>MSFSTEPTAYHKTVLSDLQGAWSILRDAVVQSAGFPDWQQALFHIDEAMSWESVRNLEVMRQRLLLVRNKLRHAGVPDDVVACLEDVNAVMDETLEALRNGEID</sequence>
<keyword evidence="2" id="KW-1185">Reference proteome</keyword>
<dbReference type="RefSeq" id="WP_164656560.1">
    <property type="nucleotide sequence ID" value="NZ_JAAIJR010000166.1"/>
</dbReference>
<gene>
    <name evidence="1" type="ORF">G3480_23275</name>
</gene>